<protein>
    <submittedName>
        <fullName evidence="2">Uncharacterized protein</fullName>
    </submittedName>
</protein>
<feature type="compositionally biased region" description="Polar residues" evidence="1">
    <location>
        <begin position="1"/>
        <end position="21"/>
    </location>
</feature>
<evidence type="ECO:0000313" key="2">
    <source>
        <dbReference type="EMBL" id="KAJ4350309.1"/>
    </source>
</evidence>
<dbReference type="GeneID" id="80912460"/>
<proteinExistence type="predicted"/>
<sequence length="92" mass="9716">MASGSLPQSLSVQGTAATNGGQSFGGLNLGTINYASNGNRFGLDPTEQAAIACRDALFLTDPYVDRESVISAKGTRVAGTCEWITRNERYRA</sequence>
<name>A0A9W8XIL8_9PLEO</name>
<accession>A0A9W8XIL8</accession>
<feature type="region of interest" description="Disordered" evidence="1">
    <location>
        <begin position="1"/>
        <end position="22"/>
    </location>
</feature>
<organism evidence="2 3">
    <name type="scientific">Didymosphaeria variabile</name>
    <dbReference type="NCBI Taxonomy" id="1932322"/>
    <lineage>
        <taxon>Eukaryota</taxon>
        <taxon>Fungi</taxon>
        <taxon>Dikarya</taxon>
        <taxon>Ascomycota</taxon>
        <taxon>Pezizomycotina</taxon>
        <taxon>Dothideomycetes</taxon>
        <taxon>Pleosporomycetidae</taxon>
        <taxon>Pleosporales</taxon>
        <taxon>Massarineae</taxon>
        <taxon>Didymosphaeriaceae</taxon>
        <taxon>Didymosphaeria</taxon>
    </lineage>
</organism>
<comment type="caution">
    <text evidence="2">The sequence shown here is derived from an EMBL/GenBank/DDBJ whole genome shotgun (WGS) entry which is preliminary data.</text>
</comment>
<dbReference type="Proteomes" id="UP001140513">
    <property type="component" value="Unassembled WGS sequence"/>
</dbReference>
<keyword evidence="3" id="KW-1185">Reference proteome</keyword>
<gene>
    <name evidence="2" type="ORF">N0V89_008930</name>
</gene>
<dbReference type="RefSeq" id="XP_056069239.1">
    <property type="nucleotide sequence ID" value="XM_056217683.1"/>
</dbReference>
<evidence type="ECO:0000256" key="1">
    <source>
        <dbReference type="SAM" id="MobiDB-lite"/>
    </source>
</evidence>
<evidence type="ECO:0000313" key="3">
    <source>
        <dbReference type="Proteomes" id="UP001140513"/>
    </source>
</evidence>
<dbReference type="AlphaFoldDB" id="A0A9W8XIL8"/>
<reference evidence="2" key="1">
    <citation type="submission" date="2022-10" db="EMBL/GenBank/DDBJ databases">
        <title>Tapping the CABI collections for fungal endophytes: first genome assemblies for Collariella, Neodidymelliopsis, Ascochyta clinopodiicola, Didymella pomorum, Didymosphaeria variabile, Neocosmospora piperis and Neocucurbitaria cava.</title>
        <authorList>
            <person name="Hill R."/>
        </authorList>
    </citation>
    <scope>NUCLEOTIDE SEQUENCE</scope>
    <source>
        <strain evidence="2">IMI 356815</strain>
    </source>
</reference>
<dbReference type="OrthoDB" id="3796000at2759"/>
<dbReference type="EMBL" id="JAPEUX010000006">
    <property type="protein sequence ID" value="KAJ4350309.1"/>
    <property type="molecule type" value="Genomic_DNA"/>
</dbReference>